<organism evidence="2 3">
    <name type="scientific">Vreelandella boliviensis LC1</name>
    <dbReference type="NCBI Taxonomy" id="1072583"/>
    <lineage>
        <taxon>Bacteria</taxon>
        <taxon>Pseudomonadati</taxon>
        <taxon>Pseudomonadota</taxon>
        <taxon>Gammaproteobacteria</taxon>
        <taxon>Oceanospirillales</taxon>
        <taxon>Halomonadaceae</taxon>
        <taxon>Vreelandella</taxon>
    </lineage>
</organism>
<evidence type="ECO:0000313" key="2">
    <source>
        <dbReference type="EMBL" id="EHJ93610.1"/>
    </source>
</evidence>
<evidence type="ECO:0000256" key="1">
    <source>
        <dbReference type="SAM" id="Phobius"/>
    </source>
</evidence>
<keyword evidence="1" id="KW-0812">Transmembrane</keyword>
<reference evidence="2 3" key="1">
    <citation type="submission" date="2011-10" db="EMBL/GenBank/DDBJ databases">
        <authorList>
            <person name="Quillaguamn J."/>
            <person name="Guzmn D."/>
            <person name="Balderrama-Subieta A."/>
            <person name="Cardona-Ortuo C."/>
            <person name="Guevara-Martnez M."/>
            <person name="Callisaya-Quispe N."/>
        </authorList>
    </citation>
    <scope>NUCLEOTIDE SEQUENCE [LARGE SCALE GENOMIC DNA]</scope>
    <source>
        <strain evidence="2 3">LC1</strain>
    </source>
</reference>
<evidence type="ECO:0000313" key="3">
    <source>
        <dbReference type="Proteomes" id="UP000005756"/>
    </source>
</evidence>
<keyword evidence="1" id="KW-0472">Membrane</keyword>
<gene>
    <name evidence="2" type="ORF">KUC_0559</name>
</gene>
<sequence>MEFKNFEDSRKHEWRKAAAKLCFSISVLVLIISFLMLGLALLN</sequence>
<proteinExistence type="predicted"/>
<name>A0A7U9C2Y0_9GAMM</name>
<dbReference type="AlphaFoldDB" id="A0A7U9C2Y0"/>
<feature type="transmembrane region" description="Helical" evidence="1">
    <location>
        <begin position="21"/>
        <end position="42"/>
    </location>
</feature>
<protein>
    <submittedName>
        <fullName evidence="2">Uncharacterized protein</fullName>
    </submittedName>
</protein>
<dbReference type="Proteomes" id="UP000005756">
    <property type="component" value="Unassembled WGS sequence"/>
</dbReference>
<accession>A0A7U9C2Y0</accession>
<dbReference type="EMBL" id="JH393257">
    <property type="protein sequence ID" value="EHJ93610.1"/>
    <property type="molecule type" value="Genomic_DNA"/>
</dbReference>
<keyword evidence="1" id="KW-1133">Transmembrane helix</keyword>